<feature type="domain" description="F-box" evidence="1">
    <location>
        <begin position="1"/>
        <end position="46"/>
    </location>
</feature>
<dbReference type="InterPro" id="IPR001810">
    <property type="entry name" value="F-box_dom"/>
</dbReference>
<evidence type="ECO:0000313" key="3">
    <source>
        <dbReference type="Proteomes" id="UP000623467"/>
    </source>
</evidence>
<evidence type="ECO:0000313" key="2">
    <source>
        <dbReference type="EMBL" id="KAF7363873.1"/>
    </source>
</evidence>
<name>A0A8H6YMH5_9AGAR</name>
<keyword evidence="3" id="KW-1185">Reference proteome</keyword>
<proteinExistence type="predicted"/>
<evidence type="ECO:0000259" key="1">
    <source>
        <dbReference type="PROSITE" id="PS50181"/>
    </source>
</evidence>
<organism evidence="2 3">
    <name type="scientific">Mycena sanguinolenta</name>
    <dbReference type="NCBI Taxonomy" id="230812"/>
    <lineage>
        <taxon>Eukaryota</taxon>
        <taxon>Fungi</taxon>
        <taxon>Dikarya</taxon>
        <taxon>Basidiomycota</taxon>
        <taxon>Agaricomycotina</taxon>
        <taxon>Agaricomycetes</taxon>
        <taxon>Agaricomycetidae</taxon>
        <taxon>Agaricales</taxon>
        <taxon>Marasmiineae</taxon>
        <taxon>Mycenaceae</taxon>
        <taxon>Mycena</taxon>
    </lineage>
</organism>
<reference evidence="2" key="1">
    <citation type="submission" date="2020-05" db="EMBL/GenBank/DDBJ databases">
        <title>Mycena genomes resolve the evolution of fungal bioluminescence.</title>
        <authorList>
            <person name="Tsai I.J."/>
        </authorList>
    </citation>
    <scope>NUCLEOTIDE SEQUENCE</scope>
    <source>
        <strain evidence="2">160909Yilan</strain>
    </source>
</reference>
<dbReference type="Proteomes" id="UP000623467">
    <property type="component" value="Unassembled WGS sequence"/>
</dbReference>
<dbReference type="PROSITE" id="PS50181">
    <property type="entry name" value="FBOX"/>
    <property type="match status" value="1"/>
</dbReference>
<dbReference type="Pfam" id="PF00646">
    <property type="entry name" value="F-box"/>
    <property type="match status" value="1"/>
</dbReference>
<dbReference type="InterPro" id="IPR036047">
    <property type="entry name" value="F-box-like_dom_sf"/>
</dbReference>
<sequence length="492" mass="55593">MPLDHLDDDVLFLILDFTDVYTILSLSRVNRYLNRISCSRQVWIAVVLDLSSRHLIDLPLDAIVENSSTEELKDEVKRVVVGPRTWSHTSMEPPTLLRRKIVPIPETDNSAHGYFESTAYIITYVDELNHGDAGEHQIQCLEAHTGRIVWSWARLGHVVFEAKCDFRGRYAVLAFVSSTPDTGEYHILILEIDLKTGDSRELLAIDGLLDTPFELRICGNYCACETLHNNCALLINWSTSQFIVLRSAIYPLSYGVELCSQHMLLTYGGRNPYLHLYSFGLFDSLWAPISQLDLNALINCIDLPPSLVLELPGIGVRYYAGLTRTTLLESPIHADTYELILEIVNFRRRRGVLFRRLLSWFHSTPLPPAATLHNGKTLQMTTRAQYRLTFGSISSFPGQSESPQLSVQSVVRHSRSFQSFTSRAGYGLWYGGPRASDAEFVVQRLDSIGSTKPLKIPLPDVSPSERPYDMRLTHSGAVLAMYRSKMVVSHYL</sequence>
<protein>
    <recommendedName>
        <fullName evidence="1">F-box domain-containing protein</fullName>
    </recommendedName>
</protein>
<dbReference type="SUPFAM" id="SSF81383">
    <property type="entry name" value="F-box domain"/>
    <property type="match status" value="1"/>
</dbReference>
<dbReference type="AlphaFoldDB" id="A0A8H6YMH5"/>
<accession>A0A8H6YMH5</accession>
<dbReference type="EMBL" id="JACAZH010000007">
    <property type="protein sequence ID" value="KAF7363873.1"/>
    <property type="molecule type" value="Genomic_DNA"/>
</dbReference>
<dbReference type="OrthoDB" id="2908036at2759"/>
<gene>
    <name evidence="2" type="ORF">MSAN_01045300</name>
</gene>
<comment type="caution">
    <text evidence="2">The sequence shown here is derived from an EMBL/GenBank/DDBJ whole genome shotgun (WGS) entry which is preliminary data.</text>
</comment>